<comment type="caution">
    <text evidence="3">The sequence shown here is derived from an EMBL/GenBank/DDBJ whole genome shotgun (WGS) entry which is preliminary data.</text>
</comment>
<feature type="transmembrane region" description="Helical" evidence="2">
    <location>
        <begin position="180"/>
        <end position="203"/>
    </location>
</feature>
<protein>
    <submittedName>
        <fullName evidence="3">Uncharacterized protein</fullName>
    </submittedName>
</protein>
<feature type="transmembrane region" description="Helical" evidence="2">
    <location>
        <begin position="246"/>
        <end position="266"/>
    </location>
</feature>
<keyword evidence="2" id="KW-0472">Membrane</keyword>
<evidence type="ECO:0000313" key="4">
    <source>
        <dbReference type="Proteomes" id="UP000023152"/>
    </source>
</evidence>
<evidence type="ECO:0000313" key="3">
    <source>
        <dbReference type="EMBL" id="ETO08209.1"/>
    </source>
</evidence>
<evidence type="ECO:0000256" key="1">
    <source>
        <dbReference type="SAM" id="MobiDB-lite"/>
    </source>
</evidence>
<gene>
    <name evidence="3" type="ORF">RFI_29179</name>
</gene>
<keyword evidence="4" id="KW-1185">Reference proteome</keyword>
<dbReference type="Proteomes" id="UP000023152">
    <property type="component" value="Unassembled WGS sequence"/>
</dbReference>
<proteinExistence type="predicted"/>
<keyword evidence="2" id="KW-1133">Transmembrane helix</keyword>
<dbReference type="EMBL" id="ASPP01025261">
    <property type="protein sequence ID" value="ETO08209.1"/>
    <property type="molecule type" value="Genomic_DNA"/>
</dbReference>
<feature type="compositionally biased region" description="Basic residues" evidence="1">
    <location>
        <begin position="10"/>
        <end position="24"/>
    </location>
</feature>
<keyword evidence="2" id="KW-0812">Transmembrane</keyword>
<dbReference type="AlphaFoldDB" id="X6M2Q8"/>
<reference evidence="3 4" key="1">
    <citation type="journal article" date="2013" name="Curr. Biol.">
        <title>The Genome of the Foraminiferan Reticulomyxa filosa.</title>
        <authorList>
            <person name="Glockner G."/>
            <person name="Hulsmann N."/>
            <person name="Schleicher M."/>
            <person name="Noegel A.A."/>
            <person name="Eichinger L."/>
            <person name="Gallinger C."/>
            <person name="Pawlowski J."/>
            <person name="Sierra R."/>
            <person name="Euteneuer U."/>
            <person name="Pillet L."/>
            <person name="Moustafa A."/>
            <person name="Platzer M."/>
            <person name="Groth M."/>
            <person name="Szafranski K."/>
            <person name="Schliwa M."/>
        </authorList>
    </citation>
    <scope>NUCLEOTIDE SEQUENCE [LARGE SCALE GENOMIC DNA]</scope>
</reference>
<name>X6M2Q8_RETFI</name>
<feature type="region of interest" description="Disordered" evidence="1">
    <location>
        <begin position="1"/>
        <end position="28"/>
    </location>
</feature>
<accession>X6M2Q8</accession>
<sequence>MDNVQEAGHLKKKKKQNKQKKNNKSSKQFRICKECPNSGDECNSNTGNIYIEWCDLSSMADDVRMVQYRTYTKMGMDEAAQSVLQRLDIEVSSDVGQRAFFIILDVVIPKKKKIKKKMKIVIYLSTGYELDVMHENLLLQIETQVVIITLLGIALWICRKCNVYIRQTCDVFDLKGEITVFIRILSIEMMIIALLPQCCLLPYRLEHGLYTHREVVNDRNTMQNSHWIHWYRTHSQISDEMADYVFIYYILKNTIHVFLLMGIIYCNMWKNLQRAILYAKSLQSTIGYIF</sequence>
<organism evidence="3 4">
    <name type="scientific">Reticulomyxa filosa</name>
    <dbReference type="NCBI Taxonomy" id="46433"/>
    <lineage>
        <taxon>Eukaryota</taxon>
        <taxon>Sar</taxon>
        <taxon>Rhizaria</taxon>
        <taxon>Retaria</taxon>
        <taxon>Foraminifera</taxon>
        <taxon>Monothalamids</taxon>
        <taxon>Reticulomyxidae</taxon>
        <taxon>Reticulomyxa</taxon>
    </lineage>
</organism>
<feature type="transmembrane region" description="Helical" evidence="2">
    <location>
        <begin position="137"/>
        <end position="159"/>
    </location>
</feature>
<evidence type="ECO:0000256" key="2">
    <source>
        <dbReference type="SAM" id="Phobius"/>
    </source>
</evidence>